<protein>
    <recommendedName>
        <fullName evidence="2">TY-Chap N-terminal domain-containing protein</fullName>
    </recommendedName>
</protein>
<reference evidence="3" key="1">
    <citation type="journal article" date="2014" name="Int. J. Syst. Evol. Microbiol.">
        <title>Complete genome sequence of Corynebacterium casei LMG S-19264T (=DSM 44701T), isolated from a smear-ripened cheese.</title>
        <authorList>
            <consortium name="US DOE Joint Genome Institute (JGI-PGF)"/>
            <person name="Walter F."/>
            <person name="Albersmeier A."/>
            <person name="Kalinowski J."/>
            <person name="Ruckert C."/>
        </authorList>
    </citation>
    <scope>NUCLEOTIDE SEQUENCE</scope>
    <source>
        <strain evidence="3">CGMCC 1.12827</strain>
    </source>
</reference>
<reference evidence="3" key="2">
    <citation type="submission" date="2020-09" db="EMBL/GenBank/DDBJ databases">
        <authorList>
            <person name="Sun Q."/>
            <person name="Zhou Y."/>
        </authorList>
    </citation>
    <scope>NUCLEOTIDE SEQUENCE</scope>
    <source>
        <strain evidence="3">CGMCC 1.12827</strain>
    </source>
</reference>
<sequence length="409" mass="45733">MEYPNLSEYQREWEVFARRLSERMRILERGETLDLMRTDPSSGLERRILQVTVTGSKRVRCTARRNTWLELVLSDPAAQQWQRQRGVMVSLGWRRLRSGDHIVESGRRSVADLADQLIAALREIWDIADPAEVRVRDSSREATAPTTSYDRPPHTRPIPISSPAAATVDATHLLTLARETLQAVGLVLTDVNDRSISVDVDGVHTRLLVSPYALRVELCTVIAHGTPDLVLLGAVIAEHSARWPDVSIVVTKGHVFAVRAIDATVFHPSNLVSALQDWTVFLREGAIDIIEQLQPDQAAWMRETDAVGIDAMPEGLAALLREYREEPESLTSDELARRTRANTPLLRRYARICSEHLAAMKPWLDADVPGGTAGTEWTEQSRDIEAFLPVLTRAVGVAARWNGRWETAA</sequence>
<dbReference type="InterPro" id="IPR054344">
    <property type="entry name" value="TY-Chap_N"/>
</dbReference>
<evidence type="ECO:0000256" key="1">
    <source>
        <dbReference type="SAM" id="MobiDB-lite"/>
    </source>
</evidence>
<comment type="caution">
    <text evidence="3">The sequence shown here is derived from an EMBL/GenBank/DDBJ whole genome shotgun (WGS) entry which is preliminary data.</text>
</comment>
<dbReference type="EMBL" id="BMGC01000024">
    <property type="protein sequence ID" value="GGB39923.1"/>
    <property type="molecule type" value="Genomic_DNA"/>
</dbReference>
<dbReference type="AlphaFoldDB" id="A0A916WYB0"/>
<proteinExistence type="predicted"/>
<organism evidence="3 4">
    <name type="scientific">Gordonia jinhuaensis</name>
    <dbReference type="NCBI Taxonomy" id="1517702"/>
    <lineage>
        <taxon>Bacteria</taxon>
        <taxon>Bacillati</taxon>
        <taxon>Actinomycetota</taxon>
        <taxon>Actinomycetes</taxon>
        <taxon>Mycobacteriales</taxon>
        <taxon>Gordoniaceae</taxon>
        <taxon>Gordonia</taxon>
    </lineage>
</organism>
<evidence type="ECO:0000313" key="3">
    <source>
        <dbReference type="EMBL" id="GGB39923.1"/>
    </source>
</evidence>
<evidence type="ECO:0000313" key="4">
    <source>
        <dbReference type="Proteomes" id="UP000621454"/>
    </source>
</evidence>
<feature type="region of interest" description="Disordered" evidence="1">
    <location>
        <begin position="135"/>
        <end position="161"/>
    </location>
</feature>
<feature type="domain" description="TY-Chap N-terminal" evidence="2">
    <location>
        <begin position="12"/>
        <end position="132"/>
    </location>
</feature>
<dbReference type="Pfam" id="PF22552">
    <property type="entry name" value="TY-Chap3"/>
    <property type="match status" value="1"/>
</dbReference>
<dbReference type="RefSeq" id="WP_188587341.1">
    <property type="nucleotide sequence ID" value="NZ_BMGC01000024.1"/>
</dbReference>
<gene>
    <name evidence="3" type="ORF">GCM10011489_29430</name>
</gene>
<name>A0A916WYB0_9ACTN</name>
<dbReference type="Proteomes" id="UP000621454">
    <property type="component" value="Unassembled WGS sequence"/>
</dbReference>
<evidence type="ECO:0000259" key="2">
    <source>
        <dbReference type="Pfam" id="PF22552"/>
    </source>
</evidence>
<accession>A0A916WYB0</accession>
<keyword evidence="4" id="KW-1185">Reference proteome</keyword>